<reference evidence="1 2" key="1">
    <citation type="submission" date="2019-05" db="EMBL/GenBank/DDBJ databases">
        <title>Another draft genome of Portunus trituberculatus and its Hox gene families provides insights of decapod evolution.</title>
        <authorList>
            <person name="Jeong J.-H."/>
            <person name="Song I."/>
            <person name="Kim S."/>
            <person name="Choi T."/>
            <person name="Kim D."/>
            <person name="Ryu S."/>
            <person name="Kim W."/>
        </authorList>
    </citation>
    <scope>NUCLEOTIDE SEQUENCE [LARGE SCALE GENOMIC DNA]</scope>
    <source>
        <tissue evidence="1">Muscle</tissue>
    </source>
</reference>
<dbReference type="Proteomes" id="UP000324222">
    <property type="component" value="Unassembled WGS sequence"/>
</dbReference>
<gene>
    <name evidence="1" type="ORF">E2C01_021963</name>
</gene>
<dbReference type="AlphaFoldDB" id="A0A5B7E3Z3"/>
<comment type="caution">
    <text evidence="1">The sequence shown here is derived from an EMBL/GenBank/DDBJ whole genome shotgun (WGS) entry which is preliminary data.</text>
</comment>
<accession>A0A5B7E3Z3</accession>
<organism evidence="1 2">
    <name type="scientific">Portunus trituberculatus</name>
    <name type="common">Swimming crab</name>
    <name type="synonym">Neptunus trituberculatus</name>
    <dbReference type="NCBI Taxonomy" id="210409"/>
    <lineage>
        <taxon>Eukaryota</taxon>
        <taxon>Metazoa</taxon>
        <taxon>Ecdysozoa</taxon>
        <taxon>Arthropoda</taxon>
        <taxon>Crustacea</taxon>
        <taxon>Multicrustacea</taxon>
        <taxon>Malacostraca</taxon>
        <taxon>Eumalacostraca</taxon>
        <taxon>Eucarida</taxon>
        <taxon>Decapoda</taxon>
        <taxon>Pleocyemata</taxon>
        <taxon>Brachyura</taxon>
        <taxon>Eubrachyura</taxon>
        <taxon>Portunoidea</taxon>
        <taxon>Portunidae</taxon>
        <taxon>Portuninae</taxon>
        <taxon>Portunus</taxon>
    </lineage>
</organism>
<keyword evidence="2" id="KW-1185">Reference proteome</keyword>
<dbReference type="EMBL" id="VSRR010001961">
    <property type="protein sequence ID" value="MPC28752.1"/>
    <property type="molecule type" value="Genomic_DNA"/>
</dbReference>
<proteinExistence type="predicted"/>
<evidence type="ECO:0000313" key="2">
    <source>
        <dbReference type="Proteomes" id="UP000324222"/>
    </source>
</evidence>
<evidence type="ECO:0000313" key="1">
    <source>
        <dbReference type="EMBL" id="MPC28752.1"/>
    </source>
</evidence>
<sequence length="66" mass="7656">MKLYEDIIVGIASPVSCAGFSLSPLCFYEEMEEYDYEEKELKYMALMDSVDEAIEERKIGYTQIAR</sequence>
<name>A0A5B7E3Z3_PORTR</name>
<protein>
    <submittedName>
        <fullName evidence="1">Uncharacterized protein</fullName>
    </submittedName>
</protein>